<evidence type="ECO:0000313" key="1">
    <source>
        <dbReference type="EMBL" id="PZV83409.1"/>
    </source>
</evidence>
<gene>
    <name evidence="1" type="ORF">CLV31_10622</name>
</gene>
<comment type="caution">
    <text evidence="1">The sequence shown here is derived from an EMBL/GenBank/DDBJ whole genome shotgun (WGS) entry which is preliminary data.</text>
</comment>
<proteinExistence type="predicted"/>
<reference evidence="1 2" key="1">
    <citation type="submission" date="2018-06" db="EMBL/GenBank/DDBJ databases">
        <title>Genomic Encyclopedia of Archaeal and Bacterial Type Strains, Phase II (KMG-II): from individual species to whole genera.</title>
        <authorList>
            <person name="Goeker M."/>
        </authorList>
    </citation>
    <scope>NUCLEOTIDE SEQUENCE [LARGE SCALE GENOMIC DNA]</scope>
    <source>
        <strain evidence="1 2">T4</strain>
    </source>
</reference>
<dbReference type="OrthoDB" id="1122968at2"/>
<sequence>MQIERTEKEIIIRVSSKTDLSGLQRILDFIRVKEMGAENMVSDVEIEELARESKSTWWKENKSRFIK</sequence>
<protein>
    <submittedName>
        <fullName evidence="1">Uncharacterized protein</fullName>
    </submittedName>
</protein>
<dbReference type="Proteomes" id="UP000248917">
    <property type="component" value="Unassembled WGS sequence"/>
</dbReference>
<dbReference type="EMBL" id="QKTX01000006">
    <property type="protein sequence ID" value="PZV83409.1"/>
    <property type="molecule type" value="Genomic_DNA"/>
</dbReference>
<dbReference type="AlphaFoldDB" id="A0A326RQ49"/>
<evidence type="ECO:0000313" key="2">
    <source>
        <dbReference type="Proteomes" id="UP000248917"/>
    </source>
</evidence>
<dbReference type="RefSeq" id="WP_111392663.1">
    <property type="nucleotide sequence ID" value="NZ_QKTX01000006.1"/>
</dbReference>
<name>A0A326RQ49_9BACT</name>
<organism evidence="1 2">
    <name type="scientific">Algoriphagus aquaeductus</name>
    <dbReference type="NCBI Taxonomy" id="475299"/>
    <lineage>
        <taxon>Bacteria</taxon>
        <taxon>Pseudomonadati</taxon>
        <taxon>Bacteroidota</taxon>
        <taxon>Cytophagia</taxon>
        <taxon>Cytophagales</taxon>
        <taxon>Cyclobacteriaceae</taxon>
        <taxon>Algoriphagus</taxon>
    </lineage>
</organism>
<keyword evidence="2" id="KW-1185">Reference proteome</keyword>
<accession>A0A326RQ49</accession>